<dbReference type="EMBL" id="CM029054">
    <property type="protein sequence ID" value="KAG2538150.1"/>
    <property type="molecule type" value="Genomic_DNA"/>
</dbReference>
<evidence type="ECO:0000313" key="1">
    <source>
        <dbReference type="EMBL" id="KAG2538150.1"/>
    </source>
</evidence>
<proteinExistence type="predicted"/>
<dbReference type="AlphaFoldDB" id="A0A8T0MLK7"/>
<protein>
    <submittedName>
        <fullName evidence="1">Uncharacterized protein</fullName>
    </submittedName>
</protein>
<keyword evidence="2" id="KW-1185">Reference proteome</keyword>
<comment type="caution">
    <text evidence="1">The sequence shown here is derived from an EMBL/GenBank/DDBJ whole genome shotgun (WGS) entry which is preliminary data.</text>
</comment>
<evidence type="ECO:0000313" key="2">
    <source>
        <dbReference type="Proteomes" id="UP000823388"/>
    </source>
</evidence>
<name>A0A8T0MLK7_PANVG</name>
<organism evidence="1 2">
    <name type="scientific">Panicum virgatum</name>
    <name type="common">Blackwell switchgrass</name>
    <dbReference type="NCBI Taxonomy" id="38727"/>
    <lineage>
        <taxon>Eukaryota</taxon>
        <taxon>Viridiplantae</taxon>
        <taxon>Streptophyta</taxon>
        <taxon>Embryophyta</taxon>
        <taxon>Tracheophyta</taxon>
        <taxon>Spermatophyta</taxon>
        <taxon>Magnoliopsida</taxon>
        <taxon>Liliopsida</taxon>
        <taxon>Poales</taxon>
        <taxon>Poaceae</taxon>
        <taxon>PACMAD clade</taxon>
        <taxon>Panicoideae</taxon>
        <taxon>Panicodae</taxon>
        <taxon>Paniceae</taxon>
        <taxon>Panicinae</taxon>
        <taxon>Panicum</taxon>
        <taxon>Panicum sect. Hiantes</taxon>
    </lineage>
</organism>
<reference evidence="1" key="1">
    <citation type="submission" date="2020-05" db="EMBL/GenBank/DDBJ databases">
        <title>WGS assembly of Panicum virgatum.</title>
        <authorList>
            <person name="Lovell J.T."/>
            <person name="Jenkins J."/>
            <person name="Shu S."/>
            <person name="Juenger T.E."/>
            <person name="Schmutz J."/>
        </authorList>
    </citation>
    <scope>NUCLEOTIDE SEQUENCE</scope>
    <source>
        <strain evidence="1">AP13</strain>
    </source>
</reference>
<sequence>MSCRSAEQGKERLYVRHPKLRVNRHRQRVRCHRASLVGETKGTKLCVLRTLVHWQFRQRTCSNQLVTRWNSRTGDRQDLTASQGQRPKPIRLASIHVQQKLRHHTTLPAMTP</sequence>
<accession>A0A8T0MLK7</accession>
<dbReference type="Proteomes" id="UP000823388">
    <property type="component" value="Chromosome 9N"/>
</dbReference>
<gene>
    <name evidence="1" type="ORF">PVAP13_9NG382273</name>
</gene>